<evidence type="ECO:0008006" key="3">
    <source>
        <dbReference type="Google" id="ProtNLM"/>
    </source>
</evidence>
<dbReference type="InterPro" id="IPR025322">
    <property type="entry name" value="PADRE_dom"/>
</dbReference>
<evidence type="ECO:0000313" key="2">
    <source>
        <dbReference type="EMBL" id="VFU26814.1"/>
    </source>
</evidence>
<dbReference type="AlphaFoldDB" id="A0A6N2KED1"/>
<evidence type="ECO:0000256" key="1">
    <source>
        <dbReference type="SAM" id="MobiDB-lite"/>
    </source>
</evidence>
<gene>
    <name evidence="2" type="ORF">SVIM_LOCUS75783</name>
</gene>
<feature type="compositionally biased region" description="Low complexity" evidence="1">
    <location>
        <begin position="231"/>
        <end position="243"/>
    </location>
</feature>
<protein>
    <recommendedName>
        <fullName evidence="3">DUF4228 domain-containing protein</fullName>
    </recommendedName>
</protein>
<feature type="region of interest" description="Disordered" evidence="1">
    <location>
        <begin position="204"/>
        <end position="252"/>
    </location>
</feature>
<name>A0A6N2KED1_SALVM</name>
<dbReference type="PANTHER" id="PTHR33052">
    <property type="entry name" value="DUF4228 DOMAIN PROTEIN-RELATED"/>
    <property type="match status" value="1"/>
</dbReference>
<sequence>MLLSFKMTPPLIVLSTKSFWLIQPSPDTCHVFIETHVLDHPLAEGSCRSSLGSPNHALARVALTQPKSIELGEFKGMGGSPYDGFKRQSTEPALPSYSPSQIWKTRREGEGKFTHKVVLAMKNTIRCCISCILPCGALDVIRIVHSNGRVEEISGTIRASEIMKAYPKHILKKPSSPSDDGFVPKIVIVPPDAELQRGKIYFLMPAPPTQETKSSRSSRGSGTRKKRREISSSSRSTETSNSSHVATNSISMTSNPLISDQYLSEILSEKLSAQRDRRRGRVGVWRPHLESITEAAPHDA</sequence>
<accession>A0A6N2KED1</accession>
<reference evidence="2" key="1">
    <citation type="submission" date="2019-03" db="EMBL/GenBank/DDBJ databases">
        <authorList>
            <person name="Mank J."/>
            <person name="Almeida P."/>
        </authorList>
    </citation>
    <scope>NUCLEOTIDE SEQUENCE</scope>
    <source>
        <strain evidence="2">78183</strain>
    </source>
</reference>
<proteinExistence type="predicted"/>
<dbReference type="Pfam" id="PF14009">
    <property type="entry name" value="PADRE"/>
    <property type="match status" value="1"/>
</dbReference>
<organism evidence="2">
    <name type="scientific">Salix viminalis</name>
    <name type="common">Common osier</name>
    <name type="synonym">Basket willow</name>
    <dbReference type="NCBI Taxonomy" id="40686"/>
    <lineage>
        <taxon>Eukaryota</taxon>
        <taxon>Viridiplantae</taxon>
        <taxon>Streptophyta</taxon>
        <taxon>Embryophyta</taxon>
        <taxon>Tracheophyta</taxon>
        <taxon>Spermatophyta</taxon>
        <taxon>Magnoliopsida</taxon>
        <taxon>eudicotyledons</taxon>
        <taxon>Gunneridae</taxon>
        <taxon>Pentapetalae</taxon>
        <taxon>rosids</taxon>
        <taxon>fabids</taxon>
        <taxon>Malpighiales</taxon>
        <taxon>Salicaceae</taxon>
        <taxon>Saliceae</taxon>
        <taxon>Salix</taxon>
    </lineage>
</organism>
<dbReference type="EMBL" id="CAADRP010000335">
    <property type="protein sequence ID" value="VFU26814.1"/>
    <property type="molecule type" value="Genomic_DNA"/>
</dbReference>